<dbReference type="SUPFAM" id="SSF63829">
    <property type="entry name" value="Calcium-dependent phosphotriesterase"/>
    <property type="match status" value="1"/>
</dbReference>
<protein>
    <submittedName>
        <fullName evidence="5">SMP-30/Gluconolaconase/LRE domain protein</fullName>
    </submittedName>
</protein>
<dbReference type="RefSeq" id="WP_014289157.1">
    <property type="nucleotide sequence ID" value="NC_016645.1"/>
</dbReference>
<feature type="binding site" evidence="3">
    <location>
        <position position="146"/>
    </location>
    <ligand>
        <name>a divalent metal cation</name>
        <dbReference type="ChEBI" id="CHEBI:60240"/>
    </ligand>
</feature>
<feature type="binding site" evidence="3">
    <location>
        <position position="99"/>
    </location>
    <ligand>
        <name>substrate</name>
    </ligand>
</feature>
<dbReference type="AlphaFoldDB" id="G7VHX2"/>
<dbReference type="PANTHER" id="PTHR10907:SF47">
    <property type="entry name" value="REGUCALCIN"/>
    <property type="match status" value="1"/>
</dbReference>
<dbReference type="PANTHER" id="PTHR10907">
    <property type="entry name" value="REGUCALCIN"/>
    <property type="match status" value="1"/>
</dbReference>
<dbReference type="GO" id="GO:0019853">
    <property type="term" value="P:L-ascorbic acid biosynthetic process"/>
    <property type="evidence" value="ECO:0007669"/>
    <property type="project" value="TreeGrafter"/>
</dbReference>
<evidence type="ECO:0000259" key="4">
    <source>
        <dbReference type="Pfam" id="PF08450"/>
    </source>
</evidence>
<keyword evidence="3" id="KW-0862">Zinc</keyword>
<dbReference type="EMBL" id="CP003098">
    <property type="protein sequence ID" value="AET33332.1"/>
    <property type="molecule type" value="Genomic_DNA"/>
</dbReference>
<dbReference type="HOGENOM" id="CLU_036110_3_2_2"/>
<dbReference type="BioCyc" id="PSP1104324:GJSN-1888-MONOMER"/>
<feature type="binding site" evidence="3">
    <location>
        <position position="101"/>
    </location>
    <ligand>
        <name>substrate</name>
    </ligand>
</feature>
<dbReference type="GO" id="GO:0005509">
    <property type="term" value="F:calcium ion binding"/>
    <property type="evidence" value="ECO:0007669"/>
    <property type="project" value="TreeGrafter"/>
</dbReference>
<feature type="active site" description="Proton donor/acceptor" evidence="2">
    <location>
        <position position="193"/>
    </location>
</feature>
<dbReference type="InterPro" id="IPR013658">
    <property type="entry name" value="SGL"/>
</dbReference>
<keyword evidence="3" id="KW-0479">Metal-binding</keyword>
<gene>
    <name evidence="5" type="ORF">P186_1930</name>
</gene>
<keyword evidence="6" id="KW-1185">Reference proteome</keyword>
<dbReference type="eggNOG" id="arCOG05370">
    <property type="taxonomic scope" value="Archaea"/>
</dbReference>
<dbReference type="GeneID" id="11596423"/>
<evidence type="ECO:0000313" key="6">
    <source>
        <dbReference type="Proteomes" id="UP000005867"/>
    </source>
</evidence>
<dbReference type="Gene3D" id="2.120.10.30">
    <property type="entry name" value="TolB, C-terminal domain"/>
    <property type="match status" value="1"/>
</dbReference>
<evidence type="ECO:0000256" key="3">
    <source>
        <dbReference type="PIRSR" id="PIRSR605511-2"/>
    </source>
</evidence>
<proteinExistence type="inferred from homology"/>
<comment type="similarity">
    <text evidence="1">Belongs to the SMP-30/CGR1 family.</text>
</comment>
<dbReference type="PRINTS" id="PR01790">
    <property type="entry name" value="SMP30FAMILY"/>
</dbReference>
<name>G7VHX2_9CREN</name>
<dbReference type="KEGG" id="pyr:P186_1930"/>
<feature type="domain" description="SMP-30/Gluconolactonase/LRE-like region" evidence="4">
    <location>
        <begin position="14"/>
        <end position="249"/>
    </location>
</feature>
<feature type="binding site" evidence="3">
    <location>
        <position position="16"/>
    </location>
    <ligand>
        <name>a divalent metal cation</name>
        <dbReference type="ChEBI" id="CHEBI:60240"/>
    </ligand>
</feature>
<feature type="binding site" evidence="3">
    <location>
        <position position="193"/>
    </location>
    <ligand>
        <name>a divalent metal cation</name>
        <dbReference type="ChEBI" id="CHEBI:60240"/>
    </ligand>
</feature>
<dbReference type="GO" id="GO:0004341">
    <property type="term" value="F:gluconolactonase activity"/>
    <property type="evidence" value="ECO:0007669"/>
    <property type="project" value="TreeGrafter"/>
</dbReference>
<evidence type="ECO:0000256" key="2">
    <source>
        <dbReference type="PIRSR" id="PIRSR605511-1"/>
    </source>
</evidence>
<dbReference type="Pfam" id="PF08450">
    <property type="entry name" value="SGL"/>
    <property type="match status" value="1"/>
</dbReference>
<dbReference type="InterPro" id="IPR011042">
    <property type="entry name" value="6-blade_b-propeller_TolB-like"/>
</dbReference>
<dbReference type="STRING" id="1104324.P186_1930"/>
<comment type="cofactor">
    <cofactor evidence="3">
        <name>Zn(2+)</name>
        <dbReference type="ChEBI" id="CHEBI:29105"/>
    </cofactor>
    <text evidence="3">Binds 1 divalent metal cation per subunit.</text>
</comment>
<sequence>MLEWLPLSLPRGRLAESPLWDHRTHTLYWVDILGGALHLFSFETGQLKTYRLDDYVSCVALTQDVDTVIVTLKNQIAELNTRSGAHRVVARVEEPGRNRLNDCKCSPAGELWFGSMDMYEREPTGSLYVYTGSTLRRVMSGVTISNGIDWSPDGSLMYYVDSPTRKVGIYKWEGGRLEPSGYIDLSRMPGVPDGLTVDAEGSLWVAMYGGSSVVKITGADIQRLPLPYPYVTSCAFGGPRLDTLFITTGSGDGGAGADGGLLAVKTGARGQAANICNF</sequence>
<reference evidence="5 6" key="1">
    <citation type="journal article" date="2012" name="J. Bacteriol.">
        <title>Complete genome sequence of strain 1860, a crenarchaeon of the genus pyrobaculum able to grow with various electron acceptors.</title>
        <authorList>
            <person name="Mardanov A.V."/>
            <person name="Gumerov V.M."/>
            <person name="Slobodkina G.B."/>
            <person name="Beletsky A.V."/>
            <person name="Bonch-Osmolovskaya E.A."/>
            <person name="Ravin N.V."/>
            <person name="Skryabin K.G."/>
        </authorList>
    </citation>
    <scope>NUCLEOTIDE SEQUENCE [LARGE SCALE GENOMIC DNA]</scope>
    <source>
        <strain evidence="5 6">1860</strain>
    </source>
</reference>
<evidence type="ECO:0000256" key="1">
    <source>
        <dbReference type="ARBA" id="ARBA00008853"/>
    </source>
</evidence>
<accession>G7VHX2</accession>
<dbReference type="Proteomes" id="UP000005867">
    <property type="component" value="Chromosome"/>
</dbReference>
<dbReference type="InterPro" id="IPR005511">
    <property type="entry name" value="SMP-30"/>
</dbReference>
<dbReference type="OrthoDB" id="341532at2157"/>
<organism evidence="5 6">
    <name type="scientific">Pyrobaculum ferrireducens</name>
    <dbReference type="NCBI Taxonomy" id="1104324"/>
    <lineage>
        <taxon>Archaea</taxon>
        <taxon>Thermoproteota</taxon>
        <taxon>Thermoprotei</taxon>
        <taxon>Thermoproteales</taxon>
        <taxon>Thermoproteaceae</taxon>
        <taxon>Pyrobaculum</taxon>
    </lineage>
</organism>
<evidence type="ECO:0000313" key="5">
    <source>
        <dbReference type="EMBL" id="AET33332.1"/>
    </source>
</evidence>